<reference evidence="1 2" key="1">
    <citation type="submission" date="2014-04" db="EMBL/GenBank/DDBJ databases">
        <title>Complete genome sequence of e4/1c, an Escherichia coli O157:H7-specific phage with proven potential as a biocontrol agent.</title>
        <authorList>
            <person name="McAuliffe O."/>
            <person name="Coffey B."/>
            <person name="Casey A."/>
            <person name="O'Sullivan O."/>
            <person name="Coffey A."/>
            <person name="Ross P."/>
        </authorList>
    </citation>
    <scope>NUCLEOTIDE SEQUENCE [LARGE SCALE GENOMIC DNA]</scope>
</reference>
<evidence type="ECO:0000313" key="2">
    <source>
        <dbReference type="Proteomes" id="UP000024438"/>
    </source>
</evidence>
<keyword evidence="2" id="KW-1185">Reference proteome</keyword>
<evidence type="ECO:0000313" key="1">
    <source>
        <dbReference type="EMBL" id="AHY83206.1"/>
    </source>
</evidence>
<dbReference type="RefSeq" id="YP_009036055.1">
    <property type="nucleotide sequence ID" value="NC_024210.1"/>
</dbReference>
<dbReference type="KEGG" id="vg:19525692"/>
<organism evidence="1 2">
    <name type="scientific">Escherichia phage e4/1c</name>
    <dbReference type="NCBI Taxonomy" id="1495286"/>
    <lineage>
        <taxon>Viruses</taxon>
        <taxon>Duplodnaviria</taxon>
        <taxon>Heunggongvirae</taxon>
        <taxon>Uroviricota</taxon>
        <taxon>Caudoviricetes</taxon>
        <taxon>Drexlerviridae</taxon>
        <taxon>Rogunavirinae</taxon>
        <taxon>Rogunavirus</taxon>
        <taxon>Rogunavirus E41c</taxon>
    </lineage>
</organism>
<proteinExistence type="predicted"/>
<gene>
    <name evidence="1" type="primary">e41c_0056</name>
</gene>
<name>A0A023ZTW5_9CAUD</name>
<protein>
    <submittedName>
        <fullName evidence="1">Uncharacterized protein</fullName>
    </submittedName>
</protein>
<dbReference type="OrthoDB" id="24217at10239"/>
<dbReference type="EMBL" id="KJ668713">
    <property type="protein sequence ID" value="AHY83206.1"/>
    <property type="molecule type" value="Genomic_DNA"/>
</dbReference>
<sequence length="59" mass="6878">MDIMTTIENIKPGMMVKMGPLFRKVLHVDLKENIITVMIRGRAKLYLPHKGQMIEVRIK</sequence>
<accession>A0A023ZTW5</accession>
<dbReference type="Proteomes" id="UP000024438">
    <property type="component" value="Segment"/>
</dbReference>